<dbReference type="EMBL" id="BPLR01011773">
    <property type="protein sequence ID" value="GIY48947.1"/>
    <property type="molecule type" value="Genomic_DNA"/>
</dbReference>
<sequence length="110" mass="12921">MQQKKKKKERTFRNKNRTIEGVSKGRHWNVVDYLSLFIFMFLLLISLRVQCRRICLRFPTPQSCVSTNGDRLLISGEKKEQTSNASRKSVTIRCRIQESRVFRGFHVSTA</sequence>
<keyword evidence="1" id="KW-0812">Transmembrane</keyword>
<proteinExistence type="predicted"/>
<accession>A0AAV4TVE3</accession>
<keyword evidence="1" id="KW-0472">Membrane</keyword>
<dbReference type="AlphaFoldDB" id="A0AAV4TVE3"/>
<protein>
    <submittedName>
        <fullName evidence="2">Uncharacterized protein</fullName>
    </submittedName>
</protein>
<name>A0AAV4TVE3_CAEEX</name>
<evidence type="ECO:0000313" key="3">
    <source>
        <dbReference type="Proteomes" id="UP001054945"/>
    </source>
</evidence>
<keyword evidence="1" id="KW-1133">Transmembrane helix</keyword>
<reference evidence="2 3" key="1">
    <citation type="submission" date="2021-06" db="EMBL/GenBank/DDBJ databases">
        <title>Caerostris extrusa draft genome.</title>
        <authorList>
            <person name="Kono N."/>
            <person name="Arakawa K."/>
        </authorList>
    </citation>
    <scope>NUCLEOTIDE SEQUENCE [LARGE SCALE GENOMIC DNA]</scope>
</reference>
<comment type="caution">
    <text evidence="2">The sequence shown here is derived from an EMBL/GenBank/DDBJ whole genome shotgun (WGS) entry which is preliminary data.</text>
</comment>
<dbReference type="Proteomes" id="UP001054945">
    <property type="component" value="Unassembled WGS sequence"/>
</dbReference>
<evidence type="ECO:0000313" key="2">
    <source>
        <dbReference type="EMBL" id="GIY48947.1"/>
    </source>
</evidence>
<evidence type="ECO:0000256" key="1">
    <source>
        <dbReference type="SAM" id="Phobius"/>
    </source>
</evidence>
<organism evidence="2 3">
    <name type="scientific">Caerostris extrusa</name>
    <name type="common">Bark spider</name>
    <name type="synonym">Caerostris bankana</name>
    <dbReference type="NCBI Taxonomy" id="172846"/>
    <lineage>
        <taxon>Eukaryota</taxon>
        <taxon>Metazoa</taxon>
        <taxon>Ecdysozoa</taxon>
        <taxon>Arthropoda</taxon>
        <taxon>Chelicerata</taxon>
        <taxon>Arachnida</taxon>
        <taxon>Araneae</taxon>
        <taxon>Araneomorphae</taxon>
        <taxon>Entelegynae</taxon>
        <taxon>Araneoidea</taxon>
        <taxon>Araneidae</taxon>
        <taxon>Caerostris</taxon>
    </lineage>
</organism>
<feature type="transmembrane region" description="Helical" evidence="1">
    <location>
        <begin position="30"/>
        <end position="49"/>
    </location>
</feature>
<gene>
    <name evidence="2" type="ORF">CEXT_454811</name>
</gene>
<keyword evidence="3" id="KW-1185">Reference proteome</keyword>